<dbReference type="NCBIfam" id="NF041278">
    <property type="entry name" value="CmcJ_NvfI_EfuI"/>
    <property type="match status" value="1"/>
</dbReference>
<proteinExistence type="inferred from homology"/>
<dbReference type="GO" id="GO:0016491">
    <property type="term" value="F:oxidoreductase activity"/>
    <property type="evidence" value="ECO:0007669"/>
    <property type="project" value="InterPro"/>
</dbReference>
<dbReference type="EMBL" id="JADNYJ010000093">
    <property type="protein sequence ID" value="KAF8886859.1"/>
    <property type="molecule type" value="Genomic_DNA"/>
</dbReference>
<evidence type="ECO:0008006" key="4">
    <source>
        <dbReference type="Google" id="ProtNLM"/>
    </source>
</evidence>
<dbReference type="PANTHER" id="PTHR34598:SF3">
    <property type="entry name" value="OXIDOREDUCTASE AN1597"/>
    <property type="match status" value="1"/>
</dbReference>
<comment type="similarity">
    <text evidence="1">Belongs to the asaB hydroxylase/desaturase family.</text>
</comment>
<comment type="caution">
    <text evidence="2">The sequence shown here is derived from an EMBL/GenBank/DDBJ whole genome shotgun (WGS) entry which is preliminary data.</text>
</comment>
<gene>
    <name evidence="2" type="ORF">CPB84DRAFT_1749842</name>
</gene>
<dbReference type="Proteomes" id="UP000724874">
    <property type="component" value="Unassembled WGS sequence"/>
</dbReference>
<keyword evidence="3" id="KW-1185">Reference proteome</keyword>
<dbReference type="OrthoDB" id="412788at2759"/>
<sequence length="284" mass="32618">MSDSASTISTPSSTTAKLGYLVPPDGGVQAYYHINSDPITGEKKTNIGHELKEVVIENVRGREDTVSLDTTGFQFFHHPVQHKSFNNDEEIIREYYPESVELLKKLTGGTRVEIFDHTVRRRRPGQIDDSPDRRQPVSQVHIDQTNKAAVVRLERHLPASEAAELQKRRFQIINLWRPINHPAYDWPLALCDFRSVDQKDVFRRTLVFKDREGENFGVKYNKDHKWKYLYGMTPDELVLIKCFDSVQDGSVALYTPHTGFEDPATPVGSLPRESIELRAFVFYD</sequence>
<dbReference type="PANTHER" id="PTHR34598">
    <property type="entry name" value="BLL6449 PROTEIN"/>
    <property type="match status" value="1"/>
</dbReference>
<name>A0A9P5TKD8_GYMJU</name>
<reference evidence="2" key="1">
    <citation type="submission" date="2020-11" db="EMBL/GenBank/DDBJ databases">
        <authorList>
            <consortium name="DOE Joint Genome Institute"/>
            <person name="Ahrendt S."/>
            <person name="Riley R."/>
            <person name="Andreopoulos W."/>
            <person name="LaButti K."/>
            <person name="Pangilinan J."/>
            <person name="Ruiz-duenas F.J."/>
            <person name="Barrasa J.M."/>
            <person name="Sanchez-Garcia M."/>
            <person name="Camarero S."/>
            <person name="Miyauchi S."/>
            <person name="Serrano A."/>
            <person name="Linde D."/>
            <person name="Babiker R."/>
            <person name="Drula E."/>
            <person name="Ayuso-Fernandez I."/>
            <person name="Pacheco R."/>
            <person name="Padilla G."/>
            <person name="Ferreira P."/>
            <person name="Barriuso J."/>
            <person name="Kellner H."/>
            <person name="Castanera R."/>
            <person name="Alfaro M."/>
            <person name="Ramirez L."/>
            <person name="Pisabarro A.G."/>
            <person name="Kuo A."/>
            <person name="Tritt A."/>
            <person name="Lipzen A."/>
            <person name="He G."/>
            <person name="Yan M."/>
            <person name="Ng V."/>
            <person name="Cullen D."/>
            <person name="Martin F."/>
            <person name="Rosso M.-N."/>
            <person name="Henrissat B."/>
            <person name="Hibbett D."/>
            <person name="Martinez A.T."/>
            <person name="Grigoriev I.V."/>
        </authorList>
    </citation>
    <scope>NUCLEOTIDE SEQUENCE</scope>
    <source>
        <strain evidence="2">AH 44721</strain>
    </source>
</reference>
<dbReference type="InterPro" id="IPR044053">
    <property type="entry name" value="AsaB-like"/>
</dbReference>
<evidence type="ECO:0000313" key="2">
    <source>
        <dbReference type="EMBL" id="KAF8886859.1"/>
    </source>
</evidence>
<organism evidence="2 3">
    <name type="scientific">Gymnopilus junonius</name>
    <name type="common">Spectacular rustgill mushroom</name>
    <name type="synonym">Gymnopilus spectabilis subsp. junonius</name>
    <dbReference type="NCBI Taxonomy" id="109634"/>
    <lineage>
        <taxon>Eukaryota</taxon>
        <taxon>Fungi</taxon>
        <taxon>Dikarya</taxon>
        <taxon>Basidiomycota</taxon>
        <taxon>Agaricomycotina</taxon>
        <taxon>Agaricomycetes</taxon>
        <taxon>Agaricomycetidae</taxon>
        <taxon>Agaricales</taxon>
        <taxon>Agaricineae</taxon>
        <taxon>Hymenogastraceae</taxon>
        <taxon>Gymnopilus</taxon>
    </lineage>
</organism>
<dbReference type="AlphaFoldDB" id="A0A9P5TKD8"/>
<accession>A0A9P5TKD8</accession>
<evidence type="ECO:0000313" key="3">
    <source>
        <dbReference type="Proteomes" id="UP000724874"/>
    </source>
</evidence>
<protein>
    <recommendedName>
        <fullName evidence="4">7alpha-cephem-methoxylase P8 chain</fullName>
    </recommendedName>
</protein>
<evidence type="ECO:0000256" key="1">
    <source>
        <dbReference type="ARBA" id="ARBA00023604"/>
    </source>
</evidence>